<dbReference type="EMBL" id="LJZR01000010">
    <property type="protein sequence ID" value="KPQ35813.1"/>
    <property type="molecule type" value="Genomic_DNA"/>
</dbReference>
<comment type="subcellular location">
    <subcellularLocation>
        <location evidence="6">Cytoplasm</location>
    </subcellularLocation>
</comment>
<sequence>MTEPYLLKKLASVEQTFEELTRRMADPDVAKDPDEFQKIAKMRASLEETVTTYHEWQQVQEELKGAQEIYKEAANDSEMYEMAAMEVDELEDREQRLEDRLKVLLLPRDPNDDKNIMLEIRAGTGGDEAGIWAGDLMRLYSRYAETQGWKASLLSESRADMGGVKEAVIEVKGDQVYSKLKFESGVHRVQRVPLTESGGRVHTSTATVAIMPEVDDVEIHIDPKDITMTTARSGGAGGQNVNKVETAVDLIHKPTGIRVFCTEERSQLQNRERAMQILRAKLYEAKLQEQKDEVSSMRKSQVGSGSRSEKIRTYNYKDNRVTDHRLNQNFSLNSILEGDIETVIQSCITQDQQERLEELAASTTEVV</sequence>
<evidence type="ECO:0000256" key="6">
    <source>
        <dbReference type="HAMAP-Rule" id="MF_00093"/>
    </source>
</evidence>
<evidence type="ECO:0000256" key="4">
    <source>
        <dbReference type="ARBA" id="ARBA00022917"/>
    </source>
</evidence>
<evidence type="ECO:0000256" key="7">
    <source>
        <dbReference type="SAM" id="Coils"/>
    </source>
</evidence>
<keyword evidence="3 6" id="KW-0488">Methylation</keyword>
<dbReference type="InterPro" id="IPR004373">
    <property type="entry name" value="RF-1"/>
</dbReference>
<comment type="function">
    <text evidence="1 6">Peptide chain release factor 1 directs the termination of translation in response to the peptide chain termination codons UAG and UAA.</text>
</comment>
<protein>
    <recommendedName>
        <fullName evidence="5 6">Peptide chain release factor 1</fullName>
        <shortName evidence="6">RF-1</shortName>
    </recommendedName>
</protein>
<dbReference type="Proteomes" id="UP000050465">
    <property type="component" value="Unassembled WGS sequence"/>
</dbReference>
<dbReference type="InterPro" id="IPR000352">
    <property type="entry name" value="Pep_chain_release_fac_I"/>
</dbReference>
<gene>
    <name evidence="6 10" type="primary">prfA</name>
    <name evidence="10" type="ORF">HLUCCA11_09600</name>
</gene>
<dbReference type="SUPFAM" id="SSF75620">
    <property type="entry name" value="Release factor"/>
    <property type="match status" value="1"/>
</dbReference>
<dbReference type="PANTHER" id="PTHR43804">
    <property type="entry name" value="LD18447P"/>
    <property type="match status" value="1"/>
</dbReference>
<dbReference type="FunFam" id="3.30.70.1660:FF:000002">
    <property type="entry name" value="Peptide chain release factor 1"/>
    <property type="match status" value="1"/>
</dbReference>
<dbReference type="PANTHER" id="PTHR43804:SF8">
    <property type="entry name" value="PEPTIDE CHAIN RELEASE FACTOR APG3, CHLOROPLASTIC"/>
    <property type="match status" value="1"/>
</dbReference>
<dbReference type="NCBIfam" id="TIGR00019">
    <property type="entry name" value="prfA"/>
    <property type="match status" value="1"/>
</dbReference>
<feature type="coiled-coil region" evidence="7">
    <location>
        <begin position="56"/>
        <end position="100"/>
    </location>
</feature>
<evidence type="ECO:0000259" key="9">
    <source>
        <dbReference type="PROSITE" id="PS00745"/>
    </source>
</evidence>
<keyword evidence="7" id="KW-0175">Coiled coil</keyword>
<feature type="compositionally biased region" description="Polar residues" evidence="8">
    <location>
        <begin position="297"/>
        <end position="306"/>
    </location>
</feature>
<dbReference type="PROSITE" id="PS00745">
    <property type="entry name" value="RF_PROK_I"/>
    <property type="match status" value="1"/>
</dbReference>
<keyword evidence="4 6" id="KW-0648">Protein biosynthesis</keyword>
<dbReference type="Gene3D" id="3.30.70.1660">
    <property type="match status" value="2"/>
</dbReference>
<dbReference type="Gene3D" id="3.30.160.20">
    <property type="match status" value="1"/>
</dbReference>
<name>A0A0P8C2Z6_9CYAN</name>
<dbReference type="Gene3D" id="6.10.140.1950">
    <property type="match status" value="1"/>
</dbReference>
<evidence type="ECO:0000313" key="10">
    <source>
        <dbReference type="EMBL" id="KPQ35813.1"/>
    </source>
</evidence>
<feature type="region of interest" description="Disordered" evidence="8">
    <location>
        <begin position="292"/>
        <end position="313"/>
    </location>
</feature>
<comment type="caution">
    <text evidence="10">The sequence shown here is derived from an EMBL/GenBank/DDBJ whole genome shotgun (WGS) entry which is preliminary data.</text>
</comment>
<evidence type="ECO:0000256" key="8">
    <source>
        <dbReference type="SAM" id="MobiDB-lite"/>
    </source>
</evidence>
<dbReference type="GO" id="GO:0005737">
    <property type="term" value="C:cytoplasm"/>
    <property type="evidence" value="ECO:0007669"/>
    <property type="project" value="UniProtKB-SubCell"/>
</dbReference>
<comment type="similarity">
    <text evidence="2 6">Belongs to the prokaryotic/mitochondrial release factor family.</text>
</comment>
<dbReference type="Pfam" id="PF03462">
    <property type="entry name" value="PCRF"/>
    <property type="match status" value="1"/>
</dbReference>
<reference evidence="10 11" key="1">
    <citation type="submission" date="2015-09" db="EMBL/GenBank/DDBJ databases">
        <title>Identification and resolution of microdiversity through metagenomic sequencing of parallel consortia.</title>
        <authorList>
            <person name="Nelson W.C."/>
            <person name="Romine M.F."/>
            <person name="Lindemann S.R."/>
        </authorList>
    </citation>
    <scope>NUCLEOTIDE SEQUENCE [LARGE SCALE GENOMIC DNA]</scope>
    <source>
        <strain evidence="10">Ana</strain>
    </source>
</reference>
<keyword evidence="6" id="KW-0963">Cytoplasm</keyword>
<dbReference type="HAMAP" id="MF_00093">
    <property type="entry name" value="Rel_fac_1"/>
    <property type="match status" value="1"/>
</dbReference>
<dbReference type="InterPro" id="IPR005139">
    <property type="entry name" value="PCRF"/>
</dbReference>
<dbReference type="PATRIC" id="fig|1666911.3.peg.720"/>
<dbReference type="SMART" id="SM00937">
    <property type="entry name" value="PCRF"/>
    <property type="match status" value="1"/>
</dbReference>
<evidence type="ECO:0000256" key="5">
    <source>
        <dbReference type="ARBA" id="ARBA00050039"/>
    </source>
</evidence>
<evidence type="ECO:0000313" key="11">
    <source>
        <dbReference type="Proteomes" id="UP000050465"/>
    </source>
</evidence>
<dbReference type="Pfam" id="PF00472">
    <property type="entry name" value="RF-1"/>
    <property type="match status" value="1"/>
</dbReference>
<organism evidence="10 11">
    <name type="scientific">Phormidesmis priestleyi Ana</name>
    <dbReference type="NCBI Taxonomy" id="1666911"/>
    <lineage>
        <taxon>Bacteria</taxon>
        <taxon>Bacillati</taxon>
        <taxon>Cyanobacteriota</taxon>
        <taxon>Cyanophyceae</taxon>
        <taxon>Leptolyngbyales</taxon>
        <taxon>Leptolyngbyaceae</taxon>
        <taxon>Phormidesmis</taxon>
    </lineage>
</organism>
<comment type="PTM">
    <text evidence="6">Methylated by PrmC. Methylation increases the termination efficiency of RF1.</text>
</comment>
<dbReference type="GO" id="GO:0016149">
    <property type="term" value="F:translation release factor activity, codon specific"/>
    <property type="evidence" value="ECO:0007669"/>
    <property type="project" value="UniProtKB-UniRule"/>
</dbReference>
<dbReference type="FunFam" id="3.30.70.1660:FF:000014">
    <property type="entry name" value="Peptide chain release factor 1"/>
    <property type="match status" value="1"/>
</dbReference>
<dbReference type="InterPro" id="IPR050057">
    <property type="entry name" value="Prokaryotic/Mito_RF"/>
</dbReference>
<dbReference type="NCBIfam" id="NF001859">
    <property type="entry name" value="PRK00591.1"/>
    <property type="match status" value="1"/>
</dbReference>
<dbReference type="AlphaFoldDB" id="A0A0P8C2Z6"/>
<feature type="domain" description="Prokaryotic-type class I peptide chain release factors" evidence="9">
    <location>
        <begin position="232"/>
        <end position="248"/>
    </location>
</feature>
<dbReference type="STRING" id="1666911.HLUCCA11_09600"/>
<evidence type="ECO:0000256" key="2">
    <source>
        <dbReference type="ARBA" id="ARBA00010835"/>
    </source>
</evidence>
<dbReference type="FunFam" id="3.30.160.20:FF:000004">
    <property type="entry name" value="Peptide chain release factor 1"/>
    <property type="match status" value="1"/>
</dbReference>
<evidence type="ECO:0000256" key="1">
    <source>
        <dbReference type="ARBA" id="ARBA00002986"/>
    </source>
</evidence>
<evidence type="ECO:0000256" key="3">
    <source>
        <dbReference type="ARBA" id="ARBA00022481"/>
    </source>
</evidence>
<feature type="modified residue" description="N5-methylglutamine" evidence="6">
    <location>
        <position position="239"/>
    </location>
</feature>
<proteinExistence type="inferred from homology"/>
<dbReference type="InterPro" id="IPR045853">
    <property type="entry name" value="Pep_chain_release_fac_I_sf"/>
</dbReference>
<accession>A0A0P8C2Z6</accession>